<accession>A0A9W6UEU3</accession>
<evidence type="ECO:0000313" key="4">
    <source>
        <dbReference type="Proteomes" id="UP001143463"/>
    </source>
</evidence>
<evidence type="ECO:0000313" key="3">
    <source>
        <dbReference type="EMBL" id="GLL15189.1"/>
    </source>
</evidence>
<feature type="domain" description="Succinyl-CoA synthetase-like flavodoxin" evidence="2">
    <location>
        <begin position="1"/>
        <end position="41"/>
    </location>
</feature>
<reference evidence="3" key="1">
    <citation type="journal article" date="2014" name="Int. J. Syst. Evol. Microbiol.">
        <title>Complete genome sequence of Corynebacterium casei LMG S-19264T (=DSM 44701T), isolated from a smear-ripened cheese.</title>
        <authorList>
            <consortium name="US DOE Joint Genome Institute (JGI-PGF)"/>
            <person name="Walter F."/>
            <person name="Albersmeier A."/>
            <person name="Kalinowski J."/>
            <person name="Ruckert C."/>
        </authorList>
    </citation>
    <scope>NUCLEOTIDE SEQUENCE</scope>
    <source>
        <strain evidence="3">VKM Ac-1069</strain>
    </source>
</reference>
<evidence type="ECO:0000256" key="1">
    <source>
        <dbReference type="SAM" id="MobiDB-lite"/>
    </source>
</evidence>
<comment type="caution">
    <text evidence="3">The sequence shown here is derived from an EMBL/GenBank/DDBJ whole genome shotgun (WGS) entry which is preliminary data.</text>
</comment>
<dbReference type="Pfam" id="PF13607">
    <property type="entry name" value="Succ_CoA_lig"/>
    <property type="match status" value="1"/>
</dbReference>
<dbReference type="EMBL" id="BSFQ01000042">
    <property type="protein sequence ID" value="GLL15189.1"/>
    <property type="molecule type" value="Genomic_DNA"/>
</dbReference>
<reference evidence="3" key="2">
    <citation type="submission" date="2023-01" db="EMBL/GenBank/DDBJ databases">
        <authorList>
            <person name="Sun Q."/>
            <person name="Evtushenko L."/>
        </authorList>
    </citation>
    <scope>NUCLEOTIDE SEQUENCE</scope>
    <source>
        <strain evidence="3">VKM Ac-1069</strain>
    </source>
</reference>
<dbReference type="InterPro" id="IPR016102">
    <property type="entry name" value="Succinyl-CoA_synth-like"/>
</dbReference>
<dbReference type="Gene3D" id="3.40.50.261">
    <property type="entry name" value="Succinyl-CoA synthetase domains"/>
    <property type="match status" value="1"/>
</dbReference>
<gene>
    <name evidence="3" type="ORF">GCM10017577_63380</name>
</gene>
<name>A0A9W6UEU3_9PSEU</name>
<organism evidence="3 4">
    <name type="scientific">Pseudonocardia halophobica</name>
    <dbReference type="NCBI Taxonomy" id="29401"/>
    <lineage>
        <taxon>Bacteria</taxon>
        <taxon>Bacillati</taxon>
        <taxon>Actinomycetota</taxon>
        <taxon>Actinomycetes</taxon>
        <taxon>Pseudonocardiales</taxon>
        <taxon>Pseudonocardiaceae</taxon>
        <taxon>Pseudonocardia</taxon>
    </lineage>
</organism>
<proteinExistence type="predicted"/>
<sequence>MLKTGRSEVGARAVQSHTGSIAGDYTVYRALLSRGGATRSDLVLPTLVGVLDAAQRAGATVVHSRLASRARDYSGIVPALQTYVRAAEAHEAHWAAQPSNGLHDEDDLVITESGAGPSHDSGS</sequence>
<keyword evidence="4" id="KW-1185">Reference proteome</keyword>
<dbReference type="Proteomes" id="UP001143463">
    <property type="component" value="Unassembled WGS sequence"/>
</dbReference>
<feature type="region of interest" description="Disordered" evidence="1">
    <location>
        <begin position="95"/>
        <end position="123"/>
    </location>
</feature>
<protein>
    <recommendedName>
        <fullName evidence="2">Succinyl-CoA synthetase-like flavodoxin domain-containing protein</fullName>
    </recommendedName>
</protein>
<dbReference type="SUPFAM" id="SSF52210">
    <property type="entry name" value="Succinyl-CoA synthetase domains"/>
    <property type="match status" value="1"/>
</dbReference>
<dbReference type="AlphaFoldDB" id="A0A9W6UEU3"/>
<dbReference type="InterPro" id="IPR032875">
    <property type="entry name" value="Succ_CoA_lig_flav_dom"/>
</dbReference>
<evidence type="ECO:0000259" key="2">
    <source>
        <dbReference type="Pfam" id="PF13607"/>
    </source>
</evidence>